<proteinExistence type="predicted"/>
<comment type="caution">
    <text evidence="1">The sequence shown here is derived from an EMBL/GenBank/DDBJ whole genome shotgun (WGS) entry which is preliminary data.</text>
</comment>
<reference evidence="1" key="1">
    <citation type="submission" date="2019-11" db="EMBL/GenBank/DDBJ databases">
        <title>Nori genome reveals adaptations in red seaweeds to the harsh intertidal environment.</title>
        <authorList>
            <person name="Wang D."/>
            <person name="Mao Y."/>
        </authorList>
    </citation>
    <scope>NUCLEOTIDE SEQUENCE</scope>
    <source>
        <tissue evidence="1">Gametophyte</tissue>
    </source>
</reference>
<evidence type="ECO:0000313" key="2">
    <source>
        <dbReference type="Proteomes" id="UP000798662"/>
    </source>
</evidence>
<organism evidence="1 2">
    <name type="scientific">Pyropia yezoensis</name>
    <name type="common">Susabi-nori</name>
    <name type="synonym">Porphyra yezoensis</name>
    <dbReference type="NCBI Taxonomy" id="2788"/>
    <lineage>
        <taxon>Eukaryota</taxon>
        <taxon>Rhodophyta</taxon>
        <taxon>Bangiophyceae</taxon>
        <taxon>Bangiales</taxon>
        <taxon>Bangiaceae</taxon>
        <taxon>Pyropia</taxon>
    </lineage>
</organism>
<evidence type="ECO:0000313" key="1">
    <source>
        <dbReference type="EMBL" id="KAK1866674.1"/>
    </source>
</evidence>
<accession>A0ACC3C8R5</accession>
<gene>
    <name evidence="1" type="ORF">I4F81_009190</name>
</gene>
<sequence length="207" mass="22542">MTSPVAKEKLGFGPEYVRQRRQFWSTVLGDIAGSSAVKDGRAYQKEHGGALADREARKQLFDAADDQSTSWKREAPVYAATWCANKGHAQETSGGRGSGSVGGSGTVSDAPVAASPRAHACSLCQHRFKRVCDLKKHKAAVHAKLRPFACKQCGKTFGQAGTRSKHYRTVHVGLKPHRCGVCERTFSEKGNMRKHMLRVHQISAPLA</sequence>
<name>A0ACC3C8R5_PYRYE</name>
<protein>
    <submittedName>
        <fullName evidence="1">Uncharacterized protein</fullName>
    </submittedName>
</protein>
<dbReference type="EMBL" id="CM020619">
    <property type="protein sequence ID" value="KAK1866674.1"/>
    <property type="molecule type" value="Genomic_DNA"/>
</dbReference>
<keyword evidence="2" id="KW-1185">Reference proteome</keyword>
<dbReference type="Proteomes" id="UP000798662">
    <property type="component" value="Chromosome 2"/>
</dbReference>